<keyword evidence="2" id="KW-0378">Hydrolase</keyword>
<evidence type="ECO:0000256" key="3">
    <source>
        <dbReference type="SAM" id="MobiDB-lite"/>
    </source>
</evidence>
<accession>A0A2P4R8F8</accession>
<dbReference type="Pfam" id="PF01832">
    <property type="entry name" value="Glucosaminidase"/>
    <property type="match status" value="1"/>
</dbReference>
<dbReference type="Gene3D" id="4.10.80.30">
    <property type="entry name" value="DNA polymerase, domain 6"/>
    <property type="match status" value="1"/>
</dbReference>
<sequence>MSKKNLLTSALVLGTLAATATPSVVSAATTNDADSATSQTSTEQVNNKSEDNSSNVIAGSKVKKADTTVATSATVQAASESINNALNTTAVIQAATGVTTSQQQAFLNQAVPMAQKAATQYGLYTSVMLAQAILESGWGTSTLATQGYNLFGIKGDYNGAYVTMPTSEWSSAQGWYTINANFRKYPSYYESFADNGNKLRNGVSWNSSYYSGTWKENTSSYKDATAWLQGRYATAPNYASSLNNLIETYNLTQYDGTAETNGGSQTDSNVIKVNNKSGNYVGIVAFNDDGSTKNISNRALANNTDWYTDQTKTYNGHTYYRVATNEWVQDTYLA</sequence>
<evidence type="ECO:0000259" key="5">
    <source>
        <dbReference type="SMART" id="SM00047"/>
    </source>
</evidence>
<feature type="chain" id="PRO_5015131897" description="Mannosyl-glycoprotein endo-beta-N-acetylglucosamidase-like domain-containing protein" evidence="4">
    <location>
        <begin position="28"/>
        <end position="334"/>
    </location>
</feature>
<comment type="caution">
    <text evidence="6">The sequence shown here is derived from an EMBL/GenBank/DDBJ whole genome shotgun (WGS) entry which is preliminary data.</text>
</comment>
<feature type="region of interest" description="Disordered" evidence="3">
    <location>
        <begin position="29"/>
        <end position="57"/>
    </location>
</feature>
<dbReference type="SUPFAM" id="SSF53955">
    <property type="entry name" value="Lysozyme-like"/>
    <property type="match status" value="1"/>
</dbReference>
<keyword evidence="4" id="KW-0732">Signal</keyword>
<feature type="compositionally biased region" description="Low complexity" evidence="3">
    <location>
        <begin position="29"/>
        <end position="42"/>
    </location>
</feature>
<dbReference type="Gene3D" id="1.10.530.10">
    <property type="match status" value="1"/>
</dbReference>
<gene>
    <name evidence="6" type="ORF">C2R26_02615</name>
</gene>
<dbReference type="EMBL" id="PPWZ01000013">
    <property type="protein sequence ID" value="POH37542.1"/>
    <property type="molecule type" value="Genomic_DNA"/>
</dbReference>
<reference evidence="6" key="1">
    <citation type="submission" date="2018-01" db="EMBL/GenBank/DDBJ databases">
        <title>Genome sequnecing of Lactobacillus formosensis KACC 18721.</title>
        <authorList>
            <person name="Kim S.-J."/>
            <person name="Heo J."/>
        </authorList>
    </citation>
    <scope>NUCLEOTIDE SEQUENCE</scope>
    <source>
        <strain evidence="6">KACC 18721</strain>
    </source>
</reference>
<evidence type="ECO:0000313" key="6">
    <source>
        <dbReference type="EMBL" id="POH37542.1"/>
    </source>
</evidence>
<dbReference type="AlphaFoldDB" id="A0A2P4R8F8"/>
<dbReference type="PANTHER" id="PTHR33308">
    <property type="entry name" value="PEPTIDOGLYCAN HYDROLASE FLGJ"/>
    <property type="match status" value="1"/>
</dbReference>
<dbReference type="InterPro" id="IPR002901">
    <property type="entry name" value="MGlyc_endo_b_GlcNAc-like_dom"/>
</dbReference>
<proteinExistence type="inferred from homology"/>
<comment type="similarity">
    <text evidence="1">Belongs to the glycosyl hydrolase 73 family.</text>
</comment>
<dbReference type="InterPro" id="IPR023346">
    <property type="entry name" value="Lysozyme-like_dom_sf"/>
</dbReference>
<dbReference type="GO" id="GO:0004040">
    <property type="term" value="F:amidase activity"/>
    <property type="evidence" value="ECO:0007669"/>
    <property type="project" value="InterPro"/>
</dbReference>
<dbReference type="PANTHER" id="PTHR33308:SF9">
    <property type="entry name" value="PEPTIDOGLYCAN HYDROLASE FLGJ"/>
    <property type="match status" value="1"/>
</dbReference>
<dbReference type="InterPro" id="IPR051056">
    <property type="entry name" value="Glycosyl_Hydrolase_73"/>
</dbReference>
<feature type="compositionally biased region" description="Polar residues" evidence="3">
    <location>
        <begin position="43"/>
        <end position="57"/>
    </location>
</feature>
<dbReference type="PRINTS" id="PR01002">
    <property type="entry name" value="FLGFLGJ"/>
</dbReference>
<evidence type="ECO:0000256" key="4">
    <source>
        <dbReference type="SAM" id="SignalP"/>
    </source>
</evidence>
<organism evidence="6">
    <name type="scientific">Companilactobacillus formosensis</name>
    <dbReference type="NCBI Taxonomy" id="1617889"/>
    <lineage>
        <taxon>Bacteria</taxon>
        <taxon>Bacillati</taxon>
        <taxon>Bacillota</taxon>
        <taxon>Bacilli</taxon>
        <taxon>Lactobacillales</taxon>
        <taxon>Lactobacillaceae</taxon>
        <taxon>Companilactobacillus</taxon>
    </lineage>
</organism>
<evidence type="ECO:0000256" key="2">
    <source>
        <dbReference type="ARBA" id="ARBA00022801"/>
    </source>
</evidence>
<dbReference type="SMART" id="SM00047">
    <property type="entry name" value="LYZ2"/>
    <property type="match status" value="1"/>
</dbReference>
<evidence type="ECO:0000256" key="1">
    <source>
        <dbReference type="ARBA" id="ARBA00010266"/>
    </source>
</evidence>
<protein>
    <recommendedName>
        <fullName evidence="5">Mannosyl-glycoprotein endo-beta-N-acetylglucosamidase-like domain-containing protein</fullName>
    </recommendedName>
</protein>
<feature type="domain" description="Mannosyl-glycoprotein endo-beta-N-acetylglucosamidase-like" evidence="5">
    <location>
        <begin position="95"/>
        <end position="255"/>
    </location>
</feature>
<name>A0A2P4R8F8_9LACO</name>
<feature type="signal peptide" evidence="4">
    <location>
        <begin position="1"/>
        <end position="27"/>
    </location>
</feature>